<feature type="chain" id="PRO_5003560848" evidence="3">
    <location>
        <begin position="21"/>
        <end position="252"/>
    </location>
</feature>
<feature type="region of interest" description="Disordered" evidence="1">
    <location>
        <begin position="176"/>
        <end position="229"/>
    </location>
</feature>
<dbReference type="InterPro" id="IPR039391">
    <property type="entry name" value="Phytocyanin-like"/>
</dbReference>
<dbReference type="GO" id="GO:0005886">
    <property type="term" value="C:plasma membrane"/>
    <property type="evidence" value="ECO:0007669"/>
    <property type="project" value="TreeGrafter"/>
</dbReference>
<dbReference type="SUPFAM" id="SSF49503">
    <property type="entry name" value="Cupredoxins"/>
    <property type="match status" value="1"/>
</dbReference>
<keyword evidence="2" id="KW-0812">Transmembrane</keyword>
<dbReference type="PANTHER" id="PTHR33021">
    <property type="entry name" value="BLUE COPPER PROTEIN"/>
    <property type="match status" value="1"/>
</dbReference>
<feature type="transmembrane region" description="Helical" evidence="2">
    <location>
        <begin position="230"/>
        <end position="251"/>
    </location>
</feature>
<feature type="signal peptide" evidence="3">
    <location>
        <begin position="1"/>
        <end position="20"/>
    </location>
</feature>
<evidence type="ECO:0000256" key="2">
    <source>
        <dbReference type="SAM" id="Phobius"/>
    </source>
</evidence>
<reference evidence="5" key="1">
    <citation type="journal article" date="2012" name="Genes Genomics">
        <title>Isolation of cold-responsive genes from garlic, Allium sativum.</title>
        <authorList>
            <person name="Son J.-H."/>
            <person name="Park K.-C."/>
            <person name="Lee S.-I."/>
            <person name="Kim H.-H."/>
            <person name="Kim J.-H."/>
            <person name="Kim S.-H."/>
            <person name="Kim N.-S."/>
        </authorList>
    </citation>
    <scope>NUCLEOTIDE SEQUENCE</scope>
</reference>
<dbReference type="GO" id="GO:0009055">
    <property type="term" value="F:electron transfer activity"/>
    <property type="evidence" value="ECO:0007669"/>
    <property type="project" value="InterPro"/>
</dbReference>
<sequence length="252" mass="25686">MNHQLIAAAVFMSILSASSAGNFNVNWVQNPKEGLNAYSSRMRFQINDNLVFKTDDQSASILVVKKEDYDSCSGSSPISKVQGGSFQLTRSGPYYFISGDAQKCMNGQKMMVVVLSPRSKKPVAAAPVISPISAMSPPATAPMAPSLTSPSMSPMASMAPSMTPAMAPSMTPSMTPSMAPSMTPSASMAPSSMMSPSSSMAPTPDTAGAMPGLMGSEPPAPAPAPKAESAGSALGAASVTIAIAIVGSVILA</sequence>
<evidence type="ECO:0000256" key="3">
    <source>
        <dbReference type="SAM" id="SignalP"/>
    </source>
</evidence>
<evidence type="ECO:0000259" key="4">
    <source>
        <dbReference type="PROSITE" id="PS51485"/>
    </source>
</evidence>
<dbReference type="Gene3D" id="2.60.40.420">
    <property type="entry name" value="Cupredoxins - blue copper proteins"/>
    <property type="match status" value="1"/>
</dbReference>
<keyword evidence="2" id="KW-0472">Membrane</keyword>
<proteinExistence type="evidence at transcript level"/>
<dbReference type="Pfam" id="PF02298">
    <property type="entry name" value="Cu_bind_like"/>
    <property type="match status" value="1"/>
</dbReference>
<feature type="domain" description="Phytocyanin" evidence="4">
    <location>
        <begin position="21"/>
        <end position="116"/>
    </location>
</feature>
<dbReference type="PROSITE" id="PS51485">
    <property type="entry name" value="PHYTOCYANIN"/>
    <property type="match status" value="1"/>
</dbReference>
<protein>
    <submittedName>
        <fullName evidence="5">Putative cold-regulated protein</fullName>
    </submittedName>
</protein>
<name>H2CLX4_ALLSA</name>
<feature type="region of interest" description="Disordered" evidence="1">
    <location>
        <begin position="136"/>
        <end position="156"/>
    </location>
</feature>
<dbReference type="InterPro" id="IPR003245">
    <property type="entry name" value="Phytocyanin_dom"/>
</dbReference>
<dbReference type="EMBL" id="JN011461">
    <property type="protein sequence ID" value="AEX55238.1"/>
    <property type="molecule type" value="mRNA"/>
</dbReference>
<evidence type="ECO:0000313" key="5">
    <source>
        <dbReference type="EMBL" id="AEX55238.1"/>
    </source>
</evidence>
<feature type="compositionally biased region" description="Low complexity" evidence="1">
    <location>
        <begin position="176"/>
        <end position="204"/>
    </location>
</feature>
<evidence type="ECO:0000256" key="1">
    <source>
        <dbReference type="SAM" id="MobiDB-lite"/>
    </source>
</evidence>
<dbReference type="PANTHER" id="PTHR33021:SF14">
    <property type="entry name" value="OS01G0272700 PROTEIN"/>
    <property type="match status" value="1"/>
</dbReference>
<dbReference type="AlphaFoldDB" id="H2CLX4"/>
<organism evidence="5">
    <name type="scientific">Allium sativum</name>
    <name type="common">Garlic</name>
    <dbReference type="NCBI Taxonomy" id="4682"/>
    <lineage>
        <taxon>Eukaryota</taxon>
        <taxon>Viridiplantae</taxon>
        <taxon>Streptophyta</taxon>
        <taxon>Embryophyta</taxon>
        <taxon>Tracheophyta</taxon>
        <taxon>Spermatophyta</taxon>
        <taxon>Magnoliopsida</taxon>
        <taxon>Liliopsida</taxon>
        <taxon>Asparagales</taxon>
        <taxon>Amaryllidaceae</taxon>
        <taxon>Allioideae</taxon>
        <taxon>Allieae</taxon>
        <taxon>Allium</taxon>
    </lineage>
</organism>
<keyword evidence="2" id="KW-1133">Transmembrane helix</keyword>
<keyword evidence="3" id="KW-0732">Signal</keyword>
<accession>H2CLX4</accession>
<dbReference type="InterPro" id="IPR008972">
    <property type="entry name" value="Cupredoxin"/>
</dbReference>